<organism evidence="1 2">
    <name type="scientific">Sphingobacterium deserti</name>
    <dbReference type="NCBI Taxonomy" id="1229276"/>
    <lineage>
        <taxon>Bacteria</taxon>
        <taxon>Pseudomonadati</taxon>
        <taxon>Bacteroidota</taxon>
        <taxon>Sphingobacteriia</taxon>
        <taxon>Sphingobacteriales</taxon>
        <taxon>Sphingobacteriaceae</taxon>
        <taxon>Sphingobacterium</taxon>
    </lineage>
</organism>
<sequence length="54" mass="6309">MIRIEAEDLENAIYHEIKKAKPDDFAFRIKYMCICIVVSSRREAAQSLLQIPLK</sequence>
<reference evidence="2" key="1">
    <citation type="submission" date="2014-04" db="EMBL/GenBank/DDBJ databases">
        <title>Whole-Genome optical mapping and complete genome sequence of Sphingobacterium deserti sp. nov., a new spaces isolated from desert in the west of China.</title>
        <authorList>
            <person name="Teng C."/>
            <person name="Zhou Z."/>
            <person name="Li X."/>
            <person name="Chen M."/>
            <person name="Lin M."/>
            <person name="Wang L."/>
            <person name="Su S."/>
            <person name="Zhang C."/>
            <person name="Zhang W."/>
        </authorList>
    </citation>
    <scope>NUCLEOTIDE SEQUENCE [LARGE SCALE GENOMIC DNA]</scope>
    <source>
        <strain evidence="2">ACCC05744</strain>
    </source>
</reference>
<keyword evidence="2" id="KW-1185">Reference proteome</keyword>
<name>A0A0B8T6T1_9SPHI</name>
<gene>
    <name evidence="1" type="ORF">DI53_3144</name>
</gene>
<evidence type="ECO:0000313" key="2">
    <source>
        <dbReference type="Proteomes" id="UP000031802"/>
    </source>
</evidence>
<evidence type="ECO:0000313" key="1">
    <source>
        <dbReference type="EMBL" id="KGE13120.1"/>
    </source>
</evidence>
<reference evidence="1 2" key="2">
    <citation type="journal article" date="2015" name="PLoS ONE">
        <title>Whole-Genome Optical Mapping and Finished Genome Sequence of Sphingobacterium deserti sp. nov., a New Species Isolated from the Western Desert of China.</title>
        <authorList>
            <person name="Teng C."/>
            <person name="Zhou Z."/>
            <person name="Molnar I."/>
            <person name="Li X."/>
            <person name="Tang R."/>
            <person name="Chen M."/>
            <person name="Wang L."/>
            <person name="Su S."/>
            <person name="Zhang W."/>
            <person name="Lin M."/>
        </authorList>
    </citation>
    <scope>NUCLEOTIDE SEQUENCE [LARGE SCALE GENOMIC DNA]</scope>
    <source>
        <strain evidence="2">ACCC05744</strain>
    </source>
</reference>
<dbReference type="Proteomes" id="UP000031802">
    <property type="component" value="Unassembled WGS sequence"/>
</dbReference>
<dbReference type="EMBL" id="JJMU01000059">
    <property type="protein sequence ID" value="KGE13120.1"/>
    <property type="molecule type" value="Genomic_DNA"/>
</dbReference>
<dbReference type="AlphaFoldDB" id="A0A0B8T6T1"/>
<dbReference type="STRING" id="1229276.DI53_3144"/>
<comment type="caution">
    <text evidence="1">The sequence shown here is derived from an EMBL/GenBank/DDBJ whole genome shotgun (WGS) entry which is preliminary data.</text>
</comment>
<protein>
    <submittedName>
        <fullName evidence="1">Uncharacterized protein</fullName>
    </submittedName>
</protein>
<proteinExistence type="predicted"/>
<accession>A0A0B8T6T1</accession>